<keyword evidence="2" id="KW-0732">Signal</keyword>
<feature type="domain" description="Big-1" evidence="3">
    <location>
        <begin position="42"/>
        <end position="130"/>
    </location>
</feature>
<sequence>MSLMRWFSITLLSLLMIACGGGGSIEKDTSGGGSTDTDYALVLSTSSESGGSLSTTNPITVTAKLTNDGAPVANNLITFSNDEFSNFATDRSQLTDSNGEAKVTITANGAGGAGTITATAEVGESTVNGSVPYAAIGDGGLQMTVEVVDGAGAEINKENPLSVSKTGLIKVSLRKDGQPLDNKLVTVSELLLANITDSGTAVTDAAGLAELEISVNDSRGWEPFTVDYEDPDNDDTASASGRYYSAGVAAGAGIQLMVAVQDADENTINEANPLSANKQGEVVVTLLEDGQPLSNELVTVSSGSKAVTSPSDGISNTDTTGTARITLIPNTIKGWGEVTATFGEGAAAVTNTARYYSDSDPNFGASGLQLTLIGFNAQGQTSNALSAQNPLTIQATLSLNGDAIGNANVLLTVNEFGVLNPSSGSVLTNSAGIATITLSDNSVSGAGRVTARYEANNGEVVTQNFNFNSAGDGGVNISIVDILSDDGTPISTQINGNNRLAKDNNAKVTVLLVEDGQPLSGQLVTFTTDNVATMLPQNGRAVTNSDGRASIIIAPTTQDGIGEIYAEYGAFSTPRVTFASEGAIFEETGDYQFDILLLVGCPDDWDALRATDGITPEALATCPDPITNVPSTELVDVYIKLTSTATSIAVEDAIVTVETDKGQVLPSSGQVLTDQQGVALLKLQPGDSGGAGSITAKYKDDTGVKNFSVGIQDLYLSLSSSLDTPVLPAGDSFILTATVFTDEDRGDESKYTQAVDVEFTSTCADEGLATIDKQVRSKNGSASSTYRAQGCSGNDTIVATVTSGGGVNDPESYTFTVSDAPVQAIQFIEASNAFIALPPGVGATPTTSTVKFKLLDTDDRPLKQKYIEFRLADLTGSAELTNYRGSTDSEGFAQTTVQSGVVPGDIVVEACYIADDTIEKFRQNNQFPTCWQSVIDQCAADSSHPRCKPLQENEGFTFKLISSAEPGEEIEDPVNAVSSGIVLSSGVPDQNSFDIAADNLVLNALNSVGVTTNISVFFGDQFNQLTGDNLVASVTAEAGVVGSIDGTGGTPSYQCAIIDGVCTVQWRKQGEFPYNDSATWRNTVGDVCDTYRGSPVPCINGFPSTFDYNNDNNLLPVVRGGRVTVMATAKGQESFIDKPSSGDVIRTNGVFDEGEFFSSFDLPEAFVDHNRNGVFDAVNCNDPGEAGKCEFGTSTGGHNETYLDANNDFAYTAADGKYNGLLCSEVAEQAGLCSKDLVDVRRDLELVIAGDVPYVRFVVARSHIGGDGVACVSEFDVADPDNPGETIKVERPVNGLLYLEETEDPNYCDIGGIDLNEYDPAETAATGTDKVDVEIYYSDIFGNSLPTGTTINITADNGAVAVQQVDTIVNSADLYGIKKAIVTVSRETASNSKTNGNLTITFTIPSPIDGQGSVVVTHSIPVVDAG</sequence>
<dbReference type="OrthoDB" id="5522233at2"/>
<dbReference type="Proteomes" id="UP000306719">
    <property type="component" value="Unassembled WGS sequence"/>
</dbReference>
<dbReference type="Gene3D" id="2.60.40.10">
    <property type="entry name" value="Immunoglobulins"/>
    <property type="match status" value="3"/>
</dbReference>
<evidence type="ECO:0000259" key="3">
    <source>
        <dbReference type="SMART" id="SM00634"/>
    </source>
</evidence>
<dbReference type="SUPFAM" id="SSF49373">
    <property type="entry name" value="Invasin/intimin cell-adhesion fragments"/>
    <property type="match status" value="4"/>
</dbReference>
<feature type="domain" description="Big-1" evidence="3">
    <location>
        <begin position="371"/>
        <end position="463"/>
    </location>
</feature>
<name>A0A5S3WR02_9GAMM</name>
<proteinExistence type="inferred from homology"/>
<protein>
    <recommendedName>
        <fullName evidence="3">Big-1 domain-containing protein</fullName>
    </recommendedName>
</protein>
<feature type="chain" id="PRO_5024417219" description="Big-1 domain-containing protein" evidence="2">
    <location>
        <begin position="21"/>
        <end position="1426"/>
    </location>
</feature>
<gene>
    <name evidence="4" type="ORF">CWB98_22380</name>
</gene>
<comment type="caution">
    <text evidence="4">The sequence shown here is derived from an EMBL/GenBank/DDBJ whole genome shotgun (WGS) entry which is preliminary data.</text>
</comment>
<reference evidence="4 5" key="1">
    <citation type="submission" date="2018-01" db="EMBL/GenBank/DDBJ databases">
        <authorList>
            <person name="Paulsen S."/>
            <person name="Gram L.K."/>
        </authorList>
    </citation>
    <scope>NUCLEOTIDE SEQUENCE [LARGE SCALE GENOMIC DNA]</scope>
    <source>
        <strain evidence="4 5">S2599</strain>
    </source>
</reference>
<dbReference type="SMART" id="SM00634">
    <property type="entry name" value="BID_1"/>
    <property type="match status" value="4"/>
</dbReference>
<evidence type="ECO:0000313" key="4">
    <source>
        <dbReference type="EMBL" id="TMP31258.1"/>
    </source>
</evidence>
<organism evidence="4 5">
    <name type="scientific">Pseudoalteromonas rubra</name>
    <dbReference type="NCBI Taxonomy" id="43658"/>
    <lineage>
        <taxon>Bacteria</taxon>
        <taxon>Pseudomonadati</taxon>
        <taxon>Pseudomonadota</taxon>
        <taxon>Gammaproteobacteria</taxon>
        <taxon>Alteromonadales</taxon>
        <taxon>Pseudoalteromonadaceae</taxon>
        <taxon>Pseudoalteromonas</taxon>
    </lineage>
</organism>
<evidence type="ECO:0000256" key="2">
    <source>
        <dbReference type="SAM" id="SignalP"/>
    </source>
</evidence>
<evidence type="ECO:0000256" key="1">
    <source>
        <dbReference type="ARBA" id="ARBA00010116"/>
    </source>
</evidence>
<feature type="signal peptide" evidence="2">
    <location>
        <begin position="1"/>
        <end position="20"/>
    </location>
</feature>
<dbReference type="InterPro" id="IPR013783">
    <property type="entry name" value="Ig-like_fold"/>
</dbReference>
<evidence type="ECO:0000313" key="5">
    <source>
        <dbReference type="Proteomes" id="UP000306719"/>
    </source>
</evidence>
<feature type="domain" description="Big-1" evidence="3">
    <location>
        <begin position="478"/>
        <end position="577"/>
    </location>
</feature>
<dbReference type="InterPro" id="IPR003344">
    <property type="entry name" value="Big_1_dom"/>
</dbReference>
<accession>A0A5S3WR02</accession>
<dbReference type="RefSeq" id="WP_138546782.1">
    <property type="nucleotide sequence ID" value="NZ_PNCJ01000055.1"/>
</dbReference>
<feature type="domain" description="Big-1" evidence="3">
    <location>
        <begin position="831"/>
        <end position="922"/>
    </location>
</feature>
<dbReference type="PROSITE" id="PS51257">
    <property type="entry name" value="PROKAR_LIPOPROTEIN"/>
    <property type="match status" value="1"/>
</dbReference>
<comment type="similarity">
    <text evidence="1">Belongs to the intimin/invasin family.</text>
</comment>
<reference evidence="5" key="2">
    <citation type="submission" date="2019-06" db="EMBL/GenBank/DDBJ databases">
        <title>Co-occurence of chitin degradation, pigmentation and bioactivity in marine Pseudoalteromonas.</title>
        <authorList>
            <person name="Sonnenschein E.C."/>
            <person name="Bech P.K."/>
        </authorList>
    </citation>
    <scope>NUCLEOTIDE SEQUENCE [LARGE SCALE GENOMIC DNA]</scope>
    <source>
        <strain evidence="5">S2599</strain>
    </source>
</reference>
<dbReference type="InterPro" id="IPR008964">
    <property type="entry name" value="Invasin/intimin_cell_adhesion"/>
</dbReference>
<dbReference type="EMBL" id="PNCJ01000055">
    <property type="protein sequence ID" value="TMP31258.1"/>
    <property type="molecule type" value="Genomic_DNA"/>
</dbReference>